<dbReference type="RefSeq" id="WP_390214697.1">
    <property type="nucleotide sequence ID" value="NZ_JBHLXJ010000035.1"/>
</dbReference>
<evidence type="ECO:0000313" key="2">
    <source>
        <dbReference type="Proteomes" id="UP001589844"/>
    </source>
</evidence>
<sequence length="323" mass="37418">MNNTDNDIEVIGFDSEGEPSIGLQDDGSIHIMFNFMPPSYAHETIYARNFEDFEEQLTAAVDSKVNWEDRELFIIEKPNTDTQQKLIEFLSTYEAQESYKNIERKLLGHAAFRLIHTELEDTVFKKLLQSGFHERLPRDGVSRTYRKEINGCEQKFYFTYDSRYREYACSLEMRVEAVEKIYYQFKGFFMSGMTEQNTCTLRPNLEHFLPSVKPSSYPQSIRAVDSTLADVRALVLDFGIPFFKQNNNLKNVEETLNGNLDLPIDARKNFMNGQAIRGAILATLAGGARLEEVRTYYEKDMPNWSEAAIENWNQLLEHLEKGC</sequence>
<name>A0ABV6IK08_9BURK</name>
<dbReference type="Proteomes" id="UP001589844">
    <property type="component" value="Unassembled WGS sequence"/>
</dbReference>
<protein>
    <recommendedName>
        <fullName evidence="3">DUF3800 domain-containing protein</fullName>
    </recommendedName>
</protein>
<evidence type="ECO:0008006" key="3">
    <source>
        <dbReference type="Google" id="ProtNLM"/>
    </source>
</evidence>
<comment type="caution">
    <text evidence="1">The sequence shown here is derived from an EMBL/GenBank/DDBJ whole genome shotgun (WGS) entry which is preliminary data.</text>
</comment>
<organism evidence="1 2">
    <name type="scientific">Undibacterium danionis</name>
    <dbReference type="NCBI Taxonomy" id="1812100"/>
    <lineage>
        <taxon>Bacteria</taxon>
        <taxon>Pseudomonadati</taxon>
        <taxon>Pseudomonadota</taxon>
        <taxon>Betaproteobacteria</taxon>
        <taxon>Burkholderiales</taxon>
        <taxon>Oxalobacteraceae</taxon>
        <taxon>Undibacterium</taxon>
    </lineage>
</organism>
<evidence type="ECO:0000313" key="1">
    <source>
        <dbReference type="EMBL" id="MFC0351972.1"/>
    </source>
</evidence>
<keyword evidence="2" id="KW-1185">Reference proteome</keyword>
<reference evidence="1 2" key="1">
    <citation type="submission" date="2024-09" db="EMBL/GenBank/DDBJ databases">
        <authorList>
            <person name="Sun Q."/>
            <person name="Mori K."/>
        </authorList>
    </citation>
    <scope>NUCLEOTIDE SEQUENCE [LARGE SCALE GENOMIC DNA]</scope>
    <source>
        <strain evidence="1 2">CCM 8677</strain>
    </source>
</reference>
<accession>A0ABV6IK08</accession>
<gene>
    <name evidence="1" type="ORF">ACFFJH_19300</name>
</gene>
<dbReference type="EMBL" id="JBHLXJ010000035">
    <property type="protein sequence ID" value="MFC0351972.1"/>
    <property type="molecule type" value="Genomic_DNA"/>
</dbReference>
<proteinExistence type="predicted"/>